<sequence>MLLAAGFVLGRSIRSFSRVACMYTLGCIRPGVRSCFEHRFKGMLYEGYHGVYFPTPLQLSTLSFTDIRRPLFLHSLLSSYLDTTLTRAFLLSFRLFCCSEDKITSRCPVSPRGSTSGGLPILFVLSSFMFPTSFDHLWLDCPK</sequence>
<evidence type="ECO:0000313" key="1">
    <source>
        <dbReference type="EMBL" id="KAL2823982.1"/>
    </source>
</evidence>
<proteinExistence type="predicted"/>
<accession>A0ABR4I8J6</accession>
<reference evidence="1 2" key="1">
    <citation type="submission" date="2024-07" db="EMBL/GenBank/DDBJ databases">
        <title>Section-level genome sequencing and comparative genomics of Aspergillus sections Usti and Cavernicolus.</title>
        <authorList>
            <consortium name="Lawrence Berkeley National Laboratory"/>
            <person name="Nybo J.L."/>
            <person name="Vesth T.C."/>
            <person name="Theobald S."/>
            <person name="Frisvad J.C."/>
            <person name="Larsen T.O."/>
            <person name="Kjaerboelling I."/>
            <person name="Rothschild-Mancinelli K."/>
            <person name="Lyhne E.K."/>
            <person name="Kogle M.E."/>
            <person name="Barry K."/>
            <person name="Clum A."/>
            <person name="Na H."/>
            <person name="Ledsgaard L."/>
            <person name="Lin J."/>
            <person name="Lipzen A."/>
            <person name="Kuo A."/>
            <person name="Riley R."/>
            <person name="Mondo S."/>
            <person name="LaButti K."/>
            <person name="Haridas S."/>
            <person name="Pangalinan J."/>
            <person name="Salamov A.A."/>
            <person name="Simmons B.A."/>
            <person name="Magnuson J.K."/>
            <person name="Chen J."/>
            <person name="Drula E."/>
            <person name="Henrissat B."/>
            <person name="Wiebenga A."/>
            <person name="Lubbers R.J."/>
            <person name="Gomes A.C."/>
            <person name="Makela M.R."/>
            <person name="Stajich J."/>
            <person name="Grigoriev I.V."/>
            <person name="Mortensen U.H."/>
            <person name="De vries R.P."/>
            <person name="Baker S.E."/>
            <person name="Andersen M.R."/>
        </authorList>
    </citation>
    <scope>NUCLEOTIDE SEQUENCE [LARGE SCALE GENOMIC DNA]</scope>
    <source>
        <strain evidence="1 2">CBS 600.67</strain>
    </source>
</reference>
<evidence type="ECO:0008006" key="3">
    <source>
        <dbReference type="Google" id="ProtNLM"/>
    </source>
</evidence>
<organism evidence="1 2">
    <name type="scientific">Aspergillus cavernicola</name>
    <dbReference type="NCBI Taxonomy" id="176166"/>
    <lineage>
        <taxon>Eukaryota</taxon>
        <taxon>Fungi</taxon>
        <taxon>Dikarya</taxon>
        <taxon>Ascomycota</taxon>
        <taxon>Pezizomycotina</taxon>
        <taxon>Eurotiomycetes</taxon>
        <taxon>Eurotiomycetidae</taxon>
        <taxon>Eurotiales</taxon>
        <taxon>Aspergillaceae</taxon>
        <taxon>Aspergillus</taxon>
        <taxon>Aspergillus subgen. Nidulantes</taxon>
    </lineage>
</organism>
<keyword evidence="2" id="KW-1185">Reference proteome</keyword>
<dbReference type="EMBL" id="JBFXLS010000047">
    <property type="protein sequence ID" value="KAL2823982.1"/>
    <property type="molecule type" value="Genomic_DNA"/>
</dbReference>
<dbReference type="Proteomes" id="UP001610335">
    <property type="component" value="Unassembled WGS sequence"/>
</dbReference>
<gene>
    <name evidence="1" type="ORF">BDW59DRAFT_89499</name>
</gene>
<name>A0ABR4I8J6_9EURO</name>
<protein>
    <recommendedName>
        <fullName evidence="3">Secreted protein</fullName>
    </recommendedName>
</protein>
<evidence type="ECO:0000313" key="2">
    <source>
        <dbReference type="Proteomes" id="UP001610335"/>
    </source>
</evidence>
<comment type="caution">
    <text evidence="1">The sequence shown here is derived from an EMBL/GenBank/DDBJ whole genome shotgun (WGS) entry which is preliminary data.</text>
</comment>